<sequence>MKPGAPDEERIAQLRRQITADLRSLRRTWGTRTQWTRRTADGWASQAARLRGLPTWAIGALAGLLAGVWSVLRRPRKVQ</sequence>
<evidence type="ECO:0000313" key="3">
    <source>
        <dbReference type="Proteomes" id="UP000318834"/>
    </source>
</evidence>
<feature type="transmembrane region" description="Helical" evidence="1">
    <location>
        <begin position="53"/>
        <end position="72"/>
    </location>
</feature>
<keyword evidence="1" id="KW-1133">Transmembrane helix</keyword>
<evidence type="ECO:0000313" key="2">
    <source>
        <dbReference type="EMBL" id="TMI75316.1"/>
    </source>
</evidence>
<reference evidence="2 3" key="1">
    <citation type="journal article" date="2019" name="Nat. Microbiol.">
        <title>Mediterranean grassland soil C-N compound turnover is dependent on rainfall and depth, and is mediated by genomically divergent microorganisms.</title>
        <authorList>
            <person name="Diamond S."/>
            <person name="Andeer P.F."/>
            <person name="Li Z."/>
            <person name="Crits-Christoph A."/>
            <person name="Burstein D."/>
            <person name="Anantharaman K."/>
            <person name="Lane K.R."/>
            <person name="Thomas B.C."/>
            <person name="Pan C."/>
            <person name="Northen T.R."/>
            <person name="Banfield J.F."/>
        </authorList>
    </citation>
    <scope>NUCLEOTIDE SEQUENCE [LARGE SCALE GENOMIC DNA]</scope>
    <source>
        <strain evidence="2">NP_8</strain>
    </source>
</reference>
<comment type="caution">
    <text evidence="2">The sequence shown here is derived from an EMBL/GenBank/DDBJ whole genome shotgun (WGS) entry which is preliminary data.</text>
</comment>
<dbReference type="Proteomes" id="UP000318834">
    <property type="component" value="Unassembled WGS sequence"/>
</dbReference>
<gene>
    <name evidence="2" type="ORF">E6H05_06740</name>
</gene>
<proteinExistence type="predicted"/>
<evidence type="ECO:0000256" key="1">
    <source>
        <dbReference type="SAM" id="Phobius"/>
    </source>
</evidence>
<keyword evidence="1" id="KW-0812">Transmembrane</keyword>
<dbReference type="EMBL" id="VBAP01000044">
    <property type="protein sequence ID" value="TMI75316.1"/>
    <property type="molecule type" value="Genomic_DNA"/>
</dbReference>
<keyword evidence="1" id="KW-0472">Membrane</keyword>
<evidence type="ECO:0008006" key="4">
    <source>
        <dbReference type="Google" id="ProtNLM"/>
    </source>
</evidence>
<name>A0A537IX77_9BACT</name>
<dbReference type="AlphaFoldDB" id="A0A537IX77"/>
<accession>A0A537IX77</accession>
<protein>
    <recommendedName>
        <fullName evidence="4">DUF3618 domain-containing protein</fullName>
    </recommendedName>
</protein>
<organism evidence="2 3">
    <name type="scientific">Candidatus Segetimicrobium genomatis</name>
    <dbReference type="NCBI Taxonomy" id="2569760"/>
    <lineage>
        <taxon>Bacteria</taxon>
        <taxon>Bacillati</taxon>
        <taxon>Candidatus Sysuimicrobiota</taxon>
        <taxon>Candidatus Sysuimicrobiia</taxon>
        <taxon>Candidatus Sysuimicrobiales</taxon>
        <taxon>Candidatus Segetimicrobiaceae</taxon>
        <taxon>Candidatus Segetimicrobium</taxon>
    </lineage>
</organism>